<comment type="caution">
    <text evidence="2">The sequence shown here is derived from an EMBL/GenBank/DDBJ whole genome shotgun (WGS) entry which is preliminary data.</text>
</comment>
<feature type="compositionally biased region" description="Low complexity" evidence="1">
    <location>
        <begin position="128"/>
        <end position="140"/>
    </location>
</feature>
<evidence type="ECO:0000313" key="2">
    <source>
        <dbReference type="EMBL" id="KAK1566108.1"/>
    </source>
</evidence>
<sequence>MADNPRLIFGASCNKAIYQHIIRHRLRSSECVWKGVDQLKAKMYLVRADGSSWGAAFDQVALPRLANALKSRHRILVKVGAASEGDAPWAPWVDGLLHPDWSGIAAHISQEVGEALLENLPQRQDAHQQPQPQQQQQQQQPERRASHHDVSAVIPPSAIVEPSVLLEPDDSVSVAGARLHHDRHRRRRAGTRSIGEIQDDLVFGARRLFDCTKQINRLQFDRPPPSPPPPPAPPPQPYSQPRPRPIQDGDVVAAAAGVDTDGRKGDGDGDGSWKHAVILARVSRWRLVKRLISLERELDRAWRNTLLGPAVNDGMPPSSLVGGIWLHFLGAGEERLLLRSAADTNRHDNGGLGPDVESIAALAVDDNGFDIIVEDYCD</sequence>
<organism evidence="2 3">
    <name type="scientific">Colletotrichum navitas</name>
    <dbReference type="NCBI Taxonomy" id="681940"/>
    <lineage>
        <taxon>Eukaryota</taxon>
        <taxon>Fungi</taxon>
        <taxon>Dikarya</taxon>
        <taxon>Ascomycota</taxon>
        <taxon>Pezizomycotina</taxon>
        <taxon>Sordariomycetes</taxon>
        <taxon>Hypocreomycetidae</taxon>
        <taxon>Glomerellales</taxon>
        <taxon>Glomerellaceae</taxon>
        <taxon>Colletotrichum</taxon>
        <taxon>Colletotrichum graminicola species complex</taxon>
    </lineage>
</organism>
<name>A0AAD8PJW9_9PEZI</name>
<evidence type="ECO:0000256" key="1">
    <source>
        <dbReference type="SAM" id="MobiDB-lite"/>
    </source>
</evidence>
<dbReference type="EMBL" id="JAHLJV010000161">
    <property type="protein sequence ID" value="KAK1566108.1"/>
    <property type="molecule type" value="Genomic_DNA"/>
</dbReference>
<keyword evidence="3" id="KW-1185">Reference proteome</keyword>
<reference evidence="2" key="1">
    <citation type="submission" date="2021-06" db="EMBL/GenBank/DDBJ databases">
        <title>Comparative genomics, transcriptomics and evolutionary studies reveal genomic signatures of adaptation to plant cell wall in hemibiotrophic fungi.</title>
        <authorList>
            <consortium name="DOE Joint Genome Institute"/>
            <person name="Baroncelli R."/>
            <person name="Diaz J.F."/>
            <person name="Benocci T."/>
            <person name="Peng M."/>
            <person name="Battaglia E."/>
            <person name="Haridas S."/>
            <person name="Andreopoulos W."/>
            <person name="Labutti K."/>
            <person name="Pangilinan J."/>
            <person name="Floch G.L."/>
            <person name="Makela M.R."/>
            <person name="Henrissat B."/>
            <person name="Grigoriev I.V."/>
            <person name="Crouch J.A."/>
            <person name="De Vries R.P."/>
            <person name="Sukno S.A."/>
            <person name="Thon M.R."/>
        </authorList>
    </citation>
    <scope>NUCLEOTIDE SEQUENCE</scope>
    <source>
        <strain evidence="2">CBS 125086</strain>
    </source>
</reference>
<dbReference type="Proteomes" id="UP001230504">
    <property type="component" value="Unassembled WGS sequence"/>
</dbReference>
<feature type="region of interest" description="Disordered" evidence="1">
    <location>
        <begin position="123"/>
        <end position="150"/>
    </location>
</feature>
<dbReference type="AlphaFoldDB" id="A0AAD8PJW9"/>
<feature type="compositionally biased region" description="Pro residues" evidence="1">
    <location>
        <begin position="222"/>
        <end position="244"/>
    </location>
</feature>
<protein>
    <submittedName>
        <fullName evidence="2">Uncharacterized protein</fullName>
    </submittedName>
</protein>
<feature type="region of interest" description="Disordered" evidence="1">
    <location>
        <begin position="218"/>
        <end position="247"/>
    </location>
</feature>
<proteinExistence type="predicted"/>
<accession>A0AAD8PJW9</accession>
<feature type="compositionally biased region" description="Basic and acidic residues" evidence="1">
    <location>
        <begin position="141"/>
        <end position="150"/>
    </location>
</feature>
<evidence type="ECO:0000313" key="3">
    <source>
        <dbReference type="Proteomes" id="UP001230504"/>
    </source>
</evidence>
<dbReference type="RefSeq" id="XP_060407328.1">
    <property type="nucleotide sequence ID" value="XM_060561749.1"/>
</dbReference>
<gene>
    <name evidence="2" type="ORF">LY79DRAFT_595092</name>
</gene>
<dbReference type="GeneID" id="85445989"/>